<sequence>MSSPSPERQPRRPRGRWLAASAMAALASLIAACRSSGPEPEPPPAKPASDTSSPLEKEVVGPVPAEKGSARPSAAETPRAYRQDAATHLYELNAQRIYKGKLPPLLYAIGTLQVDIDRAGRVTRLNWMRAPRHAPEVIAEIERTVRAAAPYPVPSRMGKVTYTDTWLWHKSGRFQLDTLTEGQL</sequence>
<accession>A0A1G6VZM6</accession>
<gene>
    <name evidence="2" type="ORF">SAMN05192589_107183</name>
</gene>
<evidence type="ECO:0000313" key="3">
    <source>
        <dbReference type="Proteomes" id="UP000198781"/>
    </source>
</evidence>
<proteinExistence type="predicted"/>
<reference evidence="2 3" key="1">
    <citation type="submission" date="2016-10" db="EMBL/GenBank/DDBJ databases">
        <authorList>
            <person name="de Groot N.N."/>
        </authorList>
    </citation>
    <scope>NUCLEOTIDE SEQUENCE [LARGE SCALE GENOMIC DNA]</scope>
    <source>
        <strain evidence="2 3">DSM 16619</strain>
    </source>
</reference>
<evidence type="ECO:0000256" key="1">
    <source>
        <dbReference type="SAM" id="MobiDB-lite"/>
    </source>
</evidence>
<organism evidence="2 3">
    <name type="scientific">Paracidovorax valerianellae</name>
    <dbReference type="NCBI Taxonomy" id="187868"/>
    <lineage>
        <taxon>Bacteria</taxon>
        <taxon>Pseudomonadati</taxon>
        <taxon>Pseudomonadota</taxon>
        <taxon>Betaproteobacteria</taxon>
        <taxon>Burkholderiales</taxon>
        <taxon>Comamonadaceae</taxon>
        <taxon>Paracidovorax</taxon>
    </lineage>
</organism>
<dbReference type="AlphaFoldDB" id="A0A1G6VZM6"/>
<name>A0A1G6VZM6_9BURK</name>
<dbReference type="EMBL" id="FMZC01000007">
    <property type="protein sequence ID" value="SDD59021.1"/>
    <property type="molecule type" value="Genomic_DNA"/>
</dbReference>
<evidence type="ECO:0000313" key="2">
    <source>
        <dbReference type="EMBL" id="SDD59021.1"/>
    </source>
</evidence>
<dbReference type="STRING" id="187868.SAMN05192589_107183"/>
<evidence type="ECO:0008006" key="4">
    <source>
        <dbReference type="Google" id="ProtNLM"/>
    </source>
</evidence>
<feature type="region of interest" description="Disordered" evidence="1">
    <location>
        <begin position="31"/>
        <end position="80"/>
    </location>
</feature>
<keyword evidence="3" id="KW-1185">Reference proteome</keyword>
<dbReference type="Proteomes" id="UP000198781">
    <property type="component" value="Unassembled WGS sequence"/>
</dbReference>
<protein>
    <recommendedName>
        <fullName evidence="4">Protein TonB</fullName>
    </recommendedName>
</protein>